<evidence type="ECO:0000256" key="1">
    <source>
        <dbReference type="SAM" id="MobiDB-lite"/>
    </source>
</evidence>
<gene>
    <name evidence="2" type="ORF">CC85DRAFT_40557</name>
</gene>
<evidence type="ECO:0000313" key="2">
    <source>
        <dbReference type="EMBL" id="KLT43868.1"/>
    </source>
</evidence>
<dbReference type="EMBL" id="KQ087191">
    <property type="protein sequence ID" value="KLT43868.1"/>
    <property type="molecule type" value="Genomic_DNA"/>
</dbReference>
<keyword evidence="3" id="KW-1185">Reference proteome</keyword>
<feature type="region of interest" description="Disordered" evidence="1">
    <location>
        <begin position="96"/>
        <end position="151"/>
    </location>
</feature>
<dbReference type="GeneID" id="28987750"/>
<organism evidence="2 3">
    <name type="scientific">Cutaneotrichosporon oleaginosum</name>
    <dbReference type="NCBI Taxonomy" id="879819"/>
    <lineage>
        <taxon>Eukaryota</taxon>
        <taxon>Fungi</taxon>
        <taxon>Dikarya</taxon>
        <taxon>Basidiomycota</taxon>
        <taxon>Agaricomycotina</taxon>
        <taxon>Tremellomycetes</taxon>
        <taxon>Trichosporonales</taxon>
        <taxon>Trichosporonaceae</taxon>
        <taxon>Cutaneotrichosporon</taxon>
    </lineage>
</organism>
<protein>
    <submittedName>
        <fullName evidence="2">Uncharacterized protein</fullName>
    </submittedName>
</protein>
<dbReference type="RefSeq" id="XP_018280359.1">
    <property type="nucleotide sequence ID" value="XM_018427147.1"/>
</dbReference>
<dbReference type="Proteomes" id="UP000053611">
    <property type="component" value="Unassembled WGS sequence"/>
</dbReference>
<feature type="compositionally biased region" description="Low complexity" evidence="1">
    <location>
        <begin position="98"/>
        <end position="109"/>
    </location>
</feature>
<reference evidence="2 3" key="1">
    <citation type="submission" date="2015-03" db="EMBL/GenBank/DDBJ databases">
        <title>Genomics and transcriptomics of the oil-accumulating basidiomycete yeast T. oleaginosus allow insights into substrate utilization and the diverse evolutionary trajectories of mating systems in fungi.</title>
        <authorList>
            <consortium name="DOE Joint Genome Institute"/>
            <person name="Kourist R."/>
            <person name="Kracht O."/>
            <person name="Bracharz F."/>
            <person name="Lipzen A."/>
            <person name="Nolan M."/>
            <person name="Ohm R."/>
            <person name="Grigoriev I."/>
            <person name="Sun S."/>
            <person name="Heitman J."/>
            <person name="Bruck T."/>
            <person name="Nowrousian M."/>
        </authorList>
    </citation>
    <scope>NUCLEOTIDE SEQUENCE [LARGE SCALE GENOMIC DNA]</scope>
    <source>
        <strain evidence="2 3">IBC0246</strain>
    </source>
</reference>
<evidence type="ECO:0000313" key="3">
    <source>
        <dbReference type="Proteomes" id="UP000053611"/>
    </source>
</evidence>
<feature type="compositionally biased region" description="Low complexity" evidence="1">
    <location>
        <begin position="134"/>
        <end position="144"/>
    </location>
</feature>
<accession>A0A0J0XRY2</accession>
<proteinExistence type="predicted"/>
<dbReference type="AlphaFoldDB" id="A0A0J0XRY2"/>
<feature type="compositionally biased region" description="Pro residues" evidence="1">
    <location>
        <begin position="110"/>
        <end position="124"/>
    </location>
</feature>
<name>A0A0J0XRY2_9TREE</name>
<sequence length="190" mass="20455">MTKSAAQRLNRISRGIARGASHQGISFLNQSIAIPHIMVTPPAQSPSTRTTPGLQLTLTAVELPERSSSLRATASPLEPDLPASVEVDHRFLGPHYAPPLSSSSSLAPPSSCPTPVPPPIPPRNSPWHNLTATNRQSAAQAPPNARRRAAHTWDRNFMPSIAQPAAQQPITNPSRERIVRKYGDDIGRAL</sequence>